<feature type="chain" id="PRO_5015359471" description="Cation efflux system protein CusF" evidence="1">
    <location>
        <begin position="21"/>
        <end position="93"/>
    </location>
</feature>
<keyword evidence="1" id="KW-0732">Signal</keyword>
<dbReference type="OrthoDB" id="9816061at2"/>
<dbReference type="Proteomes" id="UP000244912">
    <property type="component" value="Unassembled WGS sequence"/>
</dbReference>
<gene>
    <name evidence="2" type="ORF">PAA8504_00363</name>
</gene>
<evidence type="ECO:0000313" key="3">
    <source>
        <dbReference type="Proteomes" id="UP000244912"/>
    </source>
</evidence>
<keyword evidence="3" id="KW-1185">Reference proteome</keyword>
<proteinExistence type="predicted"/>
<dbReference type="EMBL" id="ONZF01000001">
    <property type="protein sequence ID" value="SPJ22569.1"/>
    <property type="molecule type" value="Genomic_DNA"/>
</dbReference>
<reference evidence="2 3" key="1">
    <citation type="submission" date="2018-03" db="EMBL/GenBank/DDBJ databases">
        <authorList>
            <person name="Keele B.F."/>
        </authorList>
    </citation>
    <scope>NUCLEOTIDE SEQUENCE [LARGE SCALE GENOMIC DNA]</scope>
    <source>
        <strain evidence="2 3">CECT 8504</strain>
    </source>
</reference>
<dbReference type="Pfam" id="PF11604">
    <property type="entry name" value="CusF_Ec"/>
    <property type="match status" value="1"/>
</dbReference>
<name>A0A2R8BQY5_9RHOB</name>
<dbReference type="RefSeq" id="WP_108892434.1">
    <property type="nucleotide sequence ID" value="NZ_ONZF01000001.1"/>
</dbReference>
<protein>
    <recommendedName>
        <fullName evidence="4">Cation efflux system protein CusF</fullName>
    </recommendedName>
</protein>
<evidence type="ECO:0000256" key="1">
    <source>
        <dbReference type="SAM" id="SignalP"/>
    </source>
</evidence>
<dbReference type="InterPro" id="IPR042230">
    <property type="entry name" value="CusF_sf"/>
</dbReference>
<dbReference type="Gene3D" id="2.40.50.320">
    <property type="entry name" value="Copper binding periplasmic protein CusF"/>
    <property type="match status" value="1"/>
</dbReference>
<evidence type="ECO:0000313" key="2">
    <source>
        <dbReference type="EMBL" id="SPJ22569.1"/>
    </source>
</evidence>
<sequence length="93" mass="10267">MKKITAIVTAFLVFGSTAFAQETVYTKGSVKALDMPAGKVTIIHEELMNLDMPAMTMIFRADEETLAKLSEGQNIEFVADRVEGKLTIVELKE</sequence>
<dbReference type="InterPro" id="IPR021647">
    <property type="entry name" value="CusF_Ec"/>
</dbReference>
<feature type="signal peptide" evidence="1">
    <location>
        <begin position="1"/>
        <end position="20"/>
    </location>
</feature>
<accession>A0A2R8BQY5</accession>
<dbReference type="AlphaFoldDB" id="A0A2R8BQY5"/>
<organism evidence="2 3">
    <name type="scientific">Palleronia abyssalis</name>
    <dbReference type="NCBI Taxonomy" id="1501240"/>
    <lineage>
        <taxon>Bacteria</taxon>
        <taxon>Pseudomonadati</taxon>
        <taxon>Pseudomonadota</taxon>
        <taxon>Alphaproteobacteria</taxon>
        <taxon>Rhodobacterales</taxon>
        <taxon>Roseobacteraceae</taxon>
        <taxon>Palleronia</taxon>
    </lineage>
</organism>
<evidence type="ECO:0008006" key="4">
    <source>
        <dbReference type="Google" id="ProtNLM"/>
    </source>
</evidence>